<gene>
    <name evidence="1" type="ORF">SBP1_gp053</name>
</gene>
<keyword evidence="2" id="KW-1185">Reference proteome</keyword>
<name>A0A3T0IIJ3_9CAUD</name>
<proteinExistence type="predicted"/>
<reference evidence="1" key="1">
    <citation type="submission" date="2018-12" db="EMBL/GenBank/DDBJ databases">
        <title>Characterization of a N4-like bacteriophage infecting a coral-derived Vibrio strain.</title>
        <authorList>
            <person name="Huang S."/>
        </authorList>
    </citation>
    <scope>NUCLEOTIDE SEQUENCE [LARGE SCALE GENOMIC DNA]</scope>
</reference>
<evidence type="ECO:0008006" key="3">
    <source>
        <dbReference type="Google" id="ProtNLM"/>
    </source>
</evidence>
<evidence type="ECO:0000313" key="2">
    <source>
        <dbReference type="Proteomes" id="UP000290131"/>
    </source>
</evidence>
<organism evidence="1">
    <name type="scientific">Vibrio virus vB_VspP_SBP1</name>
    <dbReference type="NCBI Taxonomy" id="2500581"/>
    <lineage>
        <taxon>Viruses</taxon>
        <taxon>Duplodnaviria</taxon>
        <taxon>Heunggongvirae</taxon>
        <taxon>Uroviricota</taxon>
        <taxon>Caudoviricetes</taxon>
        <taxon>Schitoviridae</taxon>
        <taxon>Electravirus</taxon>
        <taxon>Electravirus Sbp1</taxon>
    </lineage>
</organism>
<protein>
    <recommendedName>
        <fullName evidence="3">Coil containing protein</fullName>
    </recommendedName>
</protein>
<sequence>MTIEVSDLTGGGKDEAGLYDELMRSMKTHLVEEYDAGRLTGDGYAKVYLGGTQQAMQTALQFVLQQELTNAQIAQIQLQNDKIVKDTALVDAQIALIQAQTAQAQAETALLNQRLLTETENTALVTAQVANAGKQGVILDKQALKLDADTEVAVEQKYNLQAQRLDTVNSLPVAGSIGKQKELYQAQIDGFARDAEQKLSKMLLDTWSVSRTTNDAVEVPSEANNTSIDSVLAYAKNGIGMTP</sequence>
<dbReference type="EMBL" id="MK301608">
    <property type="protein sequence ID" value="AZU99645.1"/>
    <property type="molecule type" value="Genomic_DNA"/>
</dbReference>
<dbReference type="Proteomes" id="UP000290131">
    <property type="component" value="Segment"/>
</dbReference>
<evidence type="ECO:0000313" key="1">
    <source>
        <dbReference type="EMBL" id="AZU99645.1"/>
    </source>
</evidence>
<accession>A0A3T0IIJ3</accession>